<dbReference type="EMBL" id="NGLE02000001">
    <property type="protein sequence ID" value="MEI5994673.1"/>
    <property type="molecule type" value="Genomic_DNA"/>
</dbReference>
<proteinExistence type="predicted"/>
<name>A0ABU8IH15_9ENTE</name>
<evidence type="ECO:0000256" key="1">
    <source>
        <dbReference type="SAM" id="Phobius"/>
    </source>
</evidence>
<gene>
    <name evidence="2" type="ORF">A5880_002259</name>
</gene>
<keyword evidence="1" id="KW-1133">Transmembrane helix</keyword>
<keyword evidence="1" id="KW-0472">Membrane</keyword>
<feature type="transmembrane region" description="Helical" evidence="1">
    <location>
        <begin position="6"/>
        <end position="25"/>
    </location>
</feature>
<comment type="caution">
    <text evidence="2">The sequence shown here is derived from an EMBL/GenBank/DDBJ whole genome shotgun (WGS) entry which is preliminary data.</text>
</comment>
<accession>A0ABU8IH15</accession>
<protein>
    <submittedName>
        <fullName evidence="2">Uncharacterized protein</fullName>
    </submittedName>
</protein>
<sequence>MDTGLLFQMLLAVLGAVALYIYRFCSGYR</sequence>
<keyword evidence="1" id="KW-0812">Transmembrane</keyword>
<reference evidence="2" key="1">
    <citation type="submission" date="2018-07" db="EMBL/GenBank/DDBJ databases">
        <title>The Genome Sequence of Enterococcus sp. DIV0659b.</title>
        <authorList>
            <consortium name="The Broad Institute Genomics Platform"/>
            <consortium name="The Broad Institute Genomic Center for Infectious Diseases"/>
            <person name="Earl A."/>
            <person name="Manson A."/>
            <person name="Schwartman J."/>
            <person name="Gilmore M."/>
            <person name="Abouelleil A."/>
            <person name="Cao P."/>
            <person name="Chapman S."/>
            <person name="Cusick C."/>
            <person name="Shea T."/>
            <person name="Young S."/>
            <person name="Neafsey D."/>
            <person name="Nusbaum C."/>
            <person name="Birren B."/>
        </authorList>
    </citation>
    <scope>NUCLEOTIDE SEQUENCE [LARGE SCALE GENOMIC DNA]</scope>
    <source>
        <strain evidence="2">4G2_DIV0659</strain>
    </source>
</reference>
<evidence type="ECO:0000313" key="2">
    <source>
        <dbReference type="EMBL" id="MEI5994673.1"/>
    </source>
</evidence>
<keyword evidence="3" id="KW-1185">Reference proteome</keyword>
<dbReference type="Proteomes" id="UP000195139">
    <property type="component" value="Unassembled WGS sequence"/>
</dbReference>
<evidence type="ECO:0000313" key="3">
    <source>
        <dbReference type="Proteomes" id="UP000195139"/>
    </source>
</evidence>
<organism evidence="2 3">
    <name type="scientific">Candidatus Enterococcus mansonii</name>
    <dbReference type="NCBI Taxonomy" id="1834181"/>
    <lineage>
        <taxon>Bacteria</taxon>
        <taxon>Bacillati</taxon>
        <taxon>Bacillota</taxon>
        <taxon>Bacilli</taxon>
        <taxon>Lactobacillales</taxon>
        <taxon>Enterococcaceae</taxon>
        <taxon>Enterococcus</taxon>
    </lineage>
</organism>